<dbReference type="SMART" id="SM00906">
    <property type="entry name" value="Fungal_trans"/>
    <property type="match status" value="1"/>
</dbReference>
<evidence type="ECO:0000256" key="4">
    <source>
        <dbReference type="SAM" id="MobiDB-lite"/>
    </source>
</evidence>
<feature type="region of interest" description="Disordered" evidence="4">
    <location>
        <begin position="1"/>
        <end position="22"/>
    </location>
</feature>
<evidence type="ECO:0000256" key="1">
    <source>
        <dbReference type="ARBA" id="ARBA00004123"/>
    </source>
</evidence>
<comment type="subcellular location">
    <subcellularLocation>
        <location evidence="1">Nucleus</location>
    </subcellularLocation>
</comment>
<dbReference type="CDD" id="cd12148">
    <property type="entry name" value="fungal_TF_MHR"/>
    <property type="match status" value="1"/>
</dbReference>
<proteinExistence type="predicted"/>
<dbReference type="GO" id="GO:0000981">
    <property type="term" value="F:DNA-binding transcription factor activity, RNA polymerase II-specific"/>
    <property type="evidence" value="ECO:0007669"/>
    <property type="project" value="InterPro"/>
</dbReference>
<evidence type="ECO:0000256" key="3">
    <source>
        <dbReference type="ARBA" id="ARBA00023242"/>
    </source>
</evidence>
<keyword evidence="2" id="KW-0479">Metal-binding</keyword>
<reference evidence="6" key="1">
    <citation type="journal article" date="2020" name="Stud. Mycol.">
        <title>101 Dothideomycetes genomes: a test case for predicting lifestyles and emergence of pathogens.</title>
        <authorList>
            <person name="Haridas S."/>
            <person name="Albert R."/>
            <person name="Binder M."/>
            <person name="Bloem J."/>
            <person name="Labutti K."/>
            <person name="Salamov A."/>
            <person name="Andreopoulos B."/>
            <person name="Baker S."/>
            <person name="Barry K."/>
            <person name="Bills G."/>
            <person name="Bluhm B."/>
            <person name="Cannon C."/>
            <person name="Castanera R."/>
            <person name="Culley D."/>
            <person name="Daum C."/>
            <person name="Ezra D."/>
            <person name="Gonzalez J."/>
            <person name="Henrissat B."/>
            <person name="Kuo A."/>
            <person name="Liang C."/>
            <person name="Lipzen A."/>
            <person name="Lutzoni F."/>
            <person name="Magnuson J."/>
            <person name="Mondo S."/>
            <person name="Nolan M."/>
            <person name="Ohm R."/>
            <person name="Pangilinan J."/>
            <person name="Park H.-J."/>
            <person name="Ramirez L."/>
            <person name="Alfaro M."/>
            <person name="Sun H."/>
            <person name="Tritt A."/>
            <person name="Yoshinaga Y."/>
            <person name="Zwiers L.-H."/>
            <person name="Turgeon B."/>
            <person name="Goodwin S."/>
            <person name="Spatafora J."/>
            <person name="Crous P."/>
            <person name="Grigoriev I."/>
        </authorList>
    </citation>
    <scope>NUCLEOTIDE SEQUENCE</scope>
    <source>
        <strain evidence="6">CBS 161.51</strain>
    </source>
</reference>
<dbReference type="PROSITE" id="PS00463">
    <property type="entry name" value="ZN2_CY6_FUNGAL_1"/>
    <property type="match status" value="1"/>
</dbReference>
<evidence type="ECO:0000256" key="2">
    <source>
        <dbReference type="ARBA" id="ARBA00022723"/>
    </source>
</evidence>
<keyword evidence="3" id="KW-0539">Nucleus</keyword>
<dbReference type="PANTHER" id="PTHR31001:SF77">
    <property type="entry name" value="TRANSCRIPTION FACTOR, PUTATIVE (AFU_ORTHOLOGUE AFUA_3G12940)-RELATED"/>
    <property type="match status" value="1"/>
</dbReference>
<keyword evidence="7" id="KW-1185">Reference proteome</keyword>
<evidence type="ECO:0000313" key="7">
    <source>
        <dbReference type="Proteomes" id="UP000800038"/>
    </source>
</evidence>
<evidence type="ECO:0000313" key="6">
    <source>
        <dbReference type="EMBL" id="KAF1939287.1"/>
    </source>
</evidence>
<dbReference type="AlphaFoldDB" id="A0A6A5SQ28"/>
<protein>
    <recommendedName>
        <fullName evidence="5">Zn(2)-C6 fungal-type domain-containing protein</fullName>
    </recommendedName>
</protein>
<dbReference type="SUPFAM" id="SSF57701">
    <property type="entry name" value="Zn2/Cys6 DNA-binding domain"/>
    <property type="match status" value="1"/>
</dbReference>
<dbReference type="GO" id="GO:0005634">
    <property type="term" value="C:nucleus"/>
    <property type="evidence" value="ECO:0007669"/>
    <property type="project" value="UniProtKB-SubCell"/>
</dbReference>
<feature type="compositionally biased region" description="Polar residues" evidence="4">
    <location>
        <begin position="130"/>
        <end position="139"/>
    </location>
</feature>
<dbReference type="InterPro" id="IPR036864">
    <property type="entry name" value="Zn2-C6_fun-type_DNA-bd_sf"/>
</dbReference>
<name>A0A6A5SQ28_9PLEO</name>
<dbReference type="Gene3D" id="4.10.240.10">
    <property type="entry name" value="Zn(2)-C6 fungal-type DNA-binding domain"/>
    <property type="match status" value="1"/>
</dbReference>
<sequence>MVEMSVRGQPLSPVSATRPSGGRQRVISSCLTCRRRKVKCDHAHPVCSSCTRGNHVCTWTEQVQAATGTGRVSKPTIAGNGKIAKHGDVQARLDRLEFLLEKAMVGQGTNPTPSVRSSAEFEGKEVDALTPSSNSQTSHAGGIDAGDIDAGGIDAGGIDAGGIDAGEIDAGDIAADDGYGTLLLKDGQSQFVSSLHYALLADEIQDIKALLGDKTDEERKQVPQSSLIDLLSLGRAGSGSNLEHLLPNTQEHRSTLLDVYFANVDPIVRITHRPTVIRKFPAYNREAHPMSFAIYFSAVNSLPSKVVLDKFGESKETLLDRFQLGVEISLARENYLTTPSLEIFQGFVLWLTCITREEEMGKAWVLIGIAFRIALNQGLHRDPSLFPTGSMDALTIELRRRMWHQLGHLEFRAAECKGQEPSITEDFYTTLFPRNIDDDELVDGASPGAAPYDEQKFTTMSLQLVRFNGMRALRRIVQSTYRLERRMLDSGLHGTSRPDPAQELQDLYEQIKVMLDEVHEENQRKYLQYLDPEIPLHRMTLGLASLLEWRAYLLFWLRMPRAYRDVVFSDEIRRSIFEKSVNSVETLNGAASDVDAAPFQWHIGGITSFQAIMHILSELRNPLFDAPDRQRALRALQMSRILRENNSAKAWQAVKNMIDKAVAEHNLSPRTQAQSSSSCMNPPLLQSPSVPTNNTLANNMGVYPAMQAVPNYALQNSATQYDQQTVPVNSQQMQPRPDILLPMQPMQYNAPCWDDINLSNINNLVGGIQSAPGIIPDFDFGFWGDPFNYENEPVAMPTLDSYFAQWTG</sequence>
<accession>A0A6A5SQ28</accession>
<dbReference type="InterPro" id="IPR050613">
    <property type="entry name" value="Sec_Metabolite_Reg"/>
</dbReference>
<feature type="domain" description="Zn(2)-C6 fungal-type" evidence="5">
    <location>
        <begin position="29"/>
        <end position="59"/>
    </location>
</feature>
<gene>
    <name evidence="6" type="ORF">EJ02DRAFT_258594</name>
</gene>
<dbReference type="GO" id="GO:0003677">
    <property type="term" value="F:DNA binding"/>
    <property type="evidence" value="ECO:0007669"/>
    <property type="project" value="InterPro"/>
</dbReference>
<dbReference type="EMBL" id="ML976084">
    <property type="protein sequence ID" value="KAF1939287.1"/>
    <property type="molecule type" value="Genomic_DNA"/>
</dbReference>
<dbReference type="InterPro" id="IPR001138">
    <property type="entry name" value="Zn2Cys6_DnaBD"/>
</dbReference>
<dbReference type="Pfam" id="PF00172">
    <property type="entry name" value="Zn_clus"/>
    <property type="match status" value="1"/>
</dbReference>
<organism evidence="6 7">
    <name type="scientific">Clathrospora elynae</name>
    <dbReference type="NCBI Taxonomy" id="706981"/>
    <lineage>
        <taxon>Eukaryota</taxon>
        <taxon>Fungi</taxon>
        <taxon>Dikarya</taxon>
        <taxon>Ascomycota</taxon>
        <taxon>Pezizomycotina</taxon>
        <taxon>Dothideomycetes</taxon>
        <taxon>Pleosporomycetidae</taxon>
        <taxon>Pleosporales</taxon>
        <taxon>Diademaceae</taxon>
        <taxon>Clathrospora</taxon>
    </lineage>
</organism>
<dbReference type="PROSITE" id="PS50048">
    <property type="entry name" value="ZN2_CY6_FUNGAL_2"/>
    <property type="match status" value="1"/>
</dbReference>
<dbReference type="SMART" id="SM00066">
    <property type="entry name" value="GAL4"/>
    <property type="match status" value="1"/>
</dbReference>
<dbReference type="CDD" id="cd00067">
    <property type="entry name" value="GAL4"/>
    <property type="match status" value="1"/>
</dbReference>
<dbReference type="GO" id="GO:0008270">
    <property type="term" value="F:zinc ion binding"/>
    <property type="evidence" value="ECO:0007669"/>
    <property type="project" value="InterPro"/>
</dbReference>
<dbReference type="Pfam" id="PF04082">
    <property type="entry name" value="Fungal_trans"/>
    <property type="match status" value="1"/>
</dbReference>
<dbReference type="InterPro" id="IPR007219">
    <property type="entry name" value="XnlR_reg_dom"/>
</dbReference>
<dbReference type="OrthoDB" id="424974at2759"/>
<evidence type="ECO:0000259" key="5">
    <source>
        <dbReference type="PROSITE" id="PS50048"/>
    </source>
</evidence>
<dbReference type="GO" id="GO:0006351">
    <property type="term" value="P:DNA-templated transcription"/>
    <property type="evidence" value="ECO:0007669"/>
    <property type="project" value="InterPro"/>
</dbReference>
<dbReference type="Proteomes" id="UP000800038">
    <property type="component" value="Unassembled WGS sequence"/>
</dbReference>
<dbReference type="PANTHER" id="PTHR31001">
    <property type="entry name" value="UNCHARACTERIZED TRANSCRIPTIONAL REGULATORY PROTEIN"/>
    <property type="match status" value="1"/>
</dbReference>
<feature type="region of interest" description="Disordered" evidence="4">
    <location>
        <begin position="127"/>
        <end position="146"/>
    </location>
</feature>